<dbReference type="SFLD" id="SFLDS00003">
    <property type="entry name" value="Haloacid_Dehalogenase"/>
    <property type="match status" value="1"/>
</dbReference>
<dbReference type="GO" id="GO:0005829">
    <property type="term" value="C:cytosol"/>
    <property type="evidence" value="ECO:0007669"/>
    <property type="project" value="TreeGrafter"/>
</dbReference>
<dbReference type="Proteomes" id="UP000199315">
    <property type="component" value="Unassembled WGS sequence"/>
</dbReference>
<dbReference type="PANTHER" id="PTHR10000:SF8">
    <property type="entry name" value="HAD SUPERFAMILY HYDROLASE-LIKE, TYPE 3"/>
    <property type="match status" value="1"/>
</dbReference>
<dbReference type="NCBIfam" id="TIGR01484">
    <property type="entry name" value="HAD-SF-IIB"/>
    <property type="match status" value="1"/>
</dbReference>
<dbReference type="RefSeq" id="WP_091233657.1">
    <property type="nucleotide sequence ID" value="NZ_FMKA01000011.1"/>
</dbReference>
<dbReference type="PANTHER" id="PTHR10000">
    <property type="entry name" value="PHOSPHOSERINE PHOSPHATASE"/>
    <property type="match status" value="1"/>
</dbReference>
<dbReference type="PROSITE" id="PS01229">
    <property type="entry name" value="COF_2"/>
    <property type="match status" value="1"/>
</dbReference>
<dbReference type="GO" id="GO:0016791">
    <property type="term" value="F:phosphatase activity"/>
    <property type="evidence" value="ECO:0007669"/>
    <property type="project" value="TreeGrafter"/>
</dbReference>
<gene>
    <name evidence="1" type="ORF">SAMN05421730_101126</name>
</gene>
<dbReference type="InterPro" id="IPR036412">
    <property type="entry name" value="HAD-like_sf"/>
</dbReference>
<protein>
    <recommendedName>
        <fullName evidence="3">Cof subfamily of IIB subfamily of haloacid dehalogenase superfamily/HAD-superfamily hydrolase, subfamily IIB</fullName>
    </recommendedName>
</protein>
<evidence type="ECO:0000313" key="2">
    <source>
        <dbReference type="Proteomes" id="UP000199315"/>
    </source>
</evidence>
<dbReference type="PROSITE" id="PS01228">
    <property type="entry name" value="COF_1"/>
    <property type="match status" value="1"/>
</dbReference>
<dbReference type="SUPFAM" id="SSF56784">
    <property type="entry name" value="HAD-like"/>
    <property type="match status" value="1"/>
</dbReference>
<dbReference type="CDD" id="cd07516">
    <property type="entry name" value="HAD_Pase"/>
    <property type="match status" value="1"/>
</dbReference>
<dbReference type="SFLD" id="SFLDG01140">
    <property type="entry name" value="C2.B:_Phosphomannomutase_and_P"/>
    <property type="match status" value="1"/>
</dbReference>
<dbReference type="OrthoDB" id="9781413at2"/>
<dbReference type="Gene3D" id="3.30.1240.10">
    <property type="match status" value="1"/>
</dbReference>
<keyword evidence="2" id="KW-1185">Reference proteome</keyword>
<evidence type="ECO:0000313" key="1">
    <source>
        <dbReference type="EMBL" id="SCP97495.1"/>
    </source>
</evidence>
<dbReference type="NCBIfam" id="TIGR00099">
    <property type="entry name" value="Cof-subfamily"/>
    <property type="match status" value="1"/>
</dbReference>
<proteinExistence type="predicted"/>
<dbReference type="InterPro" id="IPR000150">
    <property type="entry name" value="Cof"/>
</dbReference>
<organism evidence="1 2">
    <name type="scientific">Anaerobium acetethylicum</name>
    <dbReference type="NCBI Taxonomy" id="1619234"/>
    <lineage>
        <taxon>Bacteria</taxon>
        <taxon>Bacillati</taxon>
        <taxon>Bacillota</taxon>
        <taxon>Clostridia</taxon>
        <taxon>Lachnospirales</taxon>
        <taxon>Lachnospiraceae</taxon>
        <taxon>Anaerobium</taxon>
    </lineage>
</organism>
<dbReference type="InterPro" id="IPR006379">
    <property type="entry name" value="HAD-SF_hydro_IIB"/>
</dbReference>
<dbReference type="Pfam" id="PF08282">
    <property type="entry name" value="Hydrolase_3"/>
    <property type="match status" value="1"/>
</dbReference>
<dbReference type="GO" id="GO:0000287">
    <property type="term" value="F:magnesium ion binding"/>
    <property type="evidence" value="ECO:0007669"/>
    <property type="project" value="TreeGrafter"/>
</dbReference>
<dbReference type="AlphaFoldDB" id="A0A1D3TTZ2"/>
<sequence length="285" mass="32283">MFYKLICIDMDGTLLNKEFSIPEENIKVLRQALERGVEIALVSGRPYNFGRYFADKIDKRVHVIGTNGTYFRYGDLEYKRCLNHEQMRRIYRVAAKYDLVLHFKGANKLISNTPVPEEHPYRRVNPELSDEKKIIIIENASEEEILAAEQDDICKSISYCSDKSVCERVRMAKMELKGYEDFEVVSSNANNFEVMLAGTSKAEAVRILGGYLGIERSRIICIGDNENDISMIRFAGLGIAMGNGSQDIKAEADYITDTNENAGVAKAVRKFVLDADDQIPEEKPL</sequence>
<dbReference type="STRING" id="1619234.SAMN05421730_101126"/>
<dbReference type="Gene3D" id="3.40.50.1000">
    <property type="entry name" value="HAD superfamily/HAD-like"/>
    <property type="match status" value="1"/>
</dbReference>
<reference evidence="1 2" key="1">
    <citation type="submission" date="2016-09" db="EMBL/GenBank/DDBJ databases">
        <authorList>
            <person name="Capua I."/>
            <person name="De Benedictis P."/>
            <person name="Joannis T."/>
            <person name="Lombin L.H."/>
            <person name="Cattoli G."/>
        </authorList>
    </citation>
    <scope>NUCLEOTIDE SEQUENCE [LARGE SCALE GENOMIC DNA]</scope>
    <source>
        <strain evidence="1 2">GluBS11</strain>
    </source>
</reference>
<dbReference type="EMBL" id="FMKA01000011">
    <property type="protein sequence ID" value="SCP97495.1"/>
    <property type="molecule type" value="Genomic_DNA"/>
</dbReference>
<dbReference type="InterPro" id="IPR023214">
    <property type="entry name" value="HAD_sf"/>
</dbReference>
<evidence type="ECO:0008006" key="3">
    <source>
        <dbReference type="Google" id="ProtNLM"/>
    </source>
</evidence>
<name>A0A1D3TTZ2_9FIRM</name>
<accession>A0A1D3TTZ2</accession>